<proteinExistence type="predicted"/>
<dbReference type="InterPro" id="IPR013083">
    <property type="entry name" value="Znf_RING/FYVE/PHD"/>
</dbReference>
<keyword evidence="5" id="KW-0812">Transmembrane</keyword>
<keyword evidence="2 4" id="KW-0863">Zinc-finger</keyword>
<evidence type="ECO:0000259" key="6">
    <source>
        <dbReference type="PROSITE" id="PS50089"/>
    </source>
</evidence>
<evidence type="ECO:0000256" key="2">
    <source>
        <dbReference type="ARBA" id="ARBA00022771"/>
    </source>
</evidence>
<gene>
    <name evidence="7" type="ORF">AtubIFM56815_002257</name>
</gene>
<dbReference type="GO" id="GO:0008270">
    <property type="term" value="F:zinc ion binding"/>
    <property type="evidence" value="ECO:0007669"/>
    <property type="project" value="UniProtKB-KW"/>
</dbReference>
<evidence type="ECO:0000313" key="7">
    <source>
        <dbReference type="EMBL" id="GLA87825.1"/>
    </source>
</evidence>
<dbReference type="PANTHER" id="PTHR45969">
    <property type="entry name" value="RING ZINC FINGER PROTEIN-RELATED"/>
    <property type="match status" value="1"/>
</dbReference>
<organism evidence="7 8">
    <name type="scientific">Aspergillus tubingensis</name>
    <dbReference type="NCBI Taxonomy" id="5068"/>
    <lineage>
        <taxon>Eukaryota</taxon>
        <taxon>Fungi</taxon>
        <taxon>Dikarya</taxon>
        <taxon>Ascomycota</taxon>
        <taxon>Pezizomycotina</taxon>
        <taxon>Eurotiomycetes</taxon>
        <taxon>Eurotiomycetidae</taxon>
        <taxon>Eurotiales</taxon>
        <taxon>Aspergillaceae</taxon>
        <taxon>Aspergillus</taxon>
        <taxon>Aspergillus subgen. Circumdati</taxon>
    </lineage>
</organism>
<evidence type="ECO:0000256" key="3">
    <source>
        <dbReference type="ARBA" id="ARBA00022833"/>
    </source>
</evidence>
<name>A0A9W6EQQ2_ASPTU</name>
<dbReference type="Pfam" id="PF13639">
    <property type="entry name" value="zf-RING_2"/>
    <property type="match status" value="1"/>
</dbReference>
<feature type="transmembrane region" description="Helical" evidence="5">
    <location>
        <begin position="6"/>
        <end position="25"/>
    </location>
</feature>
<evidence type="ECO:0000256" key="5">
    <source>
        <dbReference type="SAM" id="Phobius"/>
    </source>
</evidence>
<dbReference type="SUPFAM" id="SSF57850">
    <property type="entry name" value="RING/U-box"/>
    <property type="match status" value="1"/>
</dbReference>
<keyword evidence="5" id="KW-1133">Transmembrane helix</keyword>
<reference evidence="7" key="1">
    <citation type="submission" date="2022-07" db="EMBL/GenBank/DDBJ databases">
        <title>Taxonomy of Aspergillus series Nigri: significant species reduction supported by multi-species coalescent approaches.</title>
        <authorList>
            <person name="Bian C."/>
            <person name="Kusuya Y."/>
            <person name="Sklenar F."/>
            <person name="D'hooge E."/>
            <person name="Yaguchi T."/>
            <person name="Takahashi H."/>
            <person name="Hubka V."/>
        </authorList>
    </citation>
    <scope>NUCLEOTIDE SEQUENCE</scope>
    <source>
        <strain evidence="7">IFM 56815</strain>
    </source>
</reference>
<dbReference type="PROSITE" id="PS50089">
    <property type="entry name" value="ZF_RING_2"/>
    <property type="match status" value="1"/>
</dbReference>
<keyword evidence="1" id="KW-0479">Metal-binding</keyword>
<dbReference type="GO" id="GO:0016567">
    <property type="term" value="P:protein ubiquitination"/>
    <property type="evidence" value="ECO:0007669"/>
    <property type="project" value="TreeGrafter"/>
</dbReference>
<evidence type="ECO:0000256" key="4">
    <source>
        <dbReference type="PROSITE-ProRule" id="PRU00175"/>
    </source>
</evidence>
<feature type="domain" description="RING-type" evidence="6">
    <location>
        <begin position="79"/>
        <end position="121"/>
    </location>
</feature>
<comment type="caution">
    <text evidence="7">The sequence shown here is derived from an EMBL/GenBank/DDBJ whole genome shotgun (WGS) entry which is preliminary data.</text>
</comment>
<keyword evidence="3" id="KW-0862">Zinc</keyword>
<dbReference type="Proteomes" id="UP001144157">
    <property type="component" value="Unassembled WGS sequence"/>
</dbReference>
<accession>A0A9W6EQQ2</accession>
<dbReference type="PANTHER" id="PTHR45969:SF69">
    <property type="entry name" value="FINGER DOMAIN PROTEIN, PUTATIVE (AFU_ORTHOLOGUE AFUA_3G12190)-RELATED"/>
    <property type="match status" value="1"/>
</dbReference>
<dbReference type="AlphaFoldDB" id="A0A9W6EQQ2"/>
<keyword evidence="5" id="KW-0472">Membrane</keyword>
<evidence type="ECO:0000313" key="8">
    <source>
        <dbReference type="Proteomes" id="UP001144157"/>
    </source>
</evidence>
<dbReference type="GO" id="GO:0061630">
    <property type="term" value="F:ubiquitin protein ligase activity"/>
    <property type="evidence" value="ECO:0007669"/>
    <property type="project" value="TreeGrafter"/>
</dbReference>
<evidence type="ECO:0000256" key="1">
    <source>
        <dbReference type="ARBA" id="ARBA00022723"/>
    </source>
</evidence>
<dbReference type="Gene3D" id="3.30.40.10">
    <property type="entry name" value="Zinc/RING finger domain, C3HC4 (zinc finger)"/>
    <property type="match status" value="1"/>
</dbReference>
<protein>
    <recommendedName>
        <fullName evidence="6">RING-type domain-containing protein</fullName>
    </recommendedName>
</protein>
<dbReference type="SMART" id="SM00184">
    <property type="entry name" value="RING"/>
    <property type="match status" value="1"/>
</dbReference>
<dbReference type="EMBL" id="BRPE01000011">
    <property type="protein sequence ID" value="GLA87825.1"/>
    <property type="molecule type" value="Genomic_DNA"/>
</dbReference>
<dbReference type="InterPro" id="IPR001841">
    <property type="entry name" value="Znf_RING"/>
</dbReference>
<dbReference type="CDD" id="cd16448">
    <property type="entry name" value="RING-H2"/>
    <property type="match status" value="1"/>
</dbReference>
<sequence>MAIVLGIGLGVATLIIMCLLLTLFVNRRERHPVLKSKGSSSDKLRKLDAVSPTRTLEDWWSRAKGPLLPSEGVDGDFICVVCLESVLRCQEIRELKCLHVFHRECLEKWYLQDHFNCPLCHRAYYVQETHPSNEFVWMV</sequence>